<dbReference type="Gene3D" id="2.30.42.10">
    <property type="match status" value="1"/>
</dbReference>
<dbReference type="RefSeq" id="WP_346248852.1">
    <property type="nucleotide sequence ID" value="NZ_JBDIZK010000017.1"/>
</dbReference>
<dbReference type="Pfam" id="PF11356">
    <property type="entry name" value="T2SSC"/>
    <property type="match status" value="1"/>
</dbReference>
<dbReference type="SUPFAM" id="SSF50156">
    <property type="entry name" value="PDZ domain-like"/>
    <property type="match status" value="1"/>
</dbReference>
<evidence type="ECO:0000259" key="11">
    <source>
        <dbReference type="Pfam" id="PF11356"/>
    </source>
</evidence>
<evidence type="ECO:0000256" key="8">
    <source>
        <dbReference type="ARBA" id="ARBA00023136"/>
    </source>
</evidence>
<evidence type="ECO:0000256" key="4">
    <source>
        <dbReference type="ARBA" id="ARBA00022519"/>
    </source>
</evidence>
<evidence type="ECO:0000256" key="1">
    <source>
        <dbReference type="ARBA" id="ARBA00004533"/>
    </source>
</evidence>
<gene>
    <name evidence="12" type="ORF">TPR58_21700</name>
</gene>
<dbReference type="InterPro" id="IPR024961">
    <property type="entry name" value="T2SS_GspC_N"/>
</dbReference>
<evidence type="ECO:0000313" key="12">
    <source>
        <dbReference type="EMBL" id="MEN3749801.1"/>
    </source>
</evidence>
<evidence type="ECO:0000256" key="9">
    <source>
        <dbReference type="SAM" id="MobiDB-lite"/>
    </source>
</evidence>
<dbReference type="Gene3D" id="2.30.30.830">
    <property type="match status" value="1"/>
</dbReference>
<sequence>MILPSLTPRQTRTALNLLTAGMVISVAWALAGLTWRLAGHAGTGAIMVPSGRTSPGTSPDIAPVLALSPFGKVTVSDATRPTALPLVLQGVVSAQPSELSTAYIIVSGAAAAPFHIGDNVGGGTIQAILRDRVILSNGGQAEYLAFPDPNAPPPADGANPSLPGGPLPSATGAQPAPPTNRAPNLLDGPPRGGTPAAPSTAAIMQRFNATPVDGGYRVGNAALPGLKAGDVLMSVNGTPLSDPSAAGAAFTAAQGSGSATIQVMRDGKPMTLTVPLK</sequence>
<keyword evidence="3" id="KW-1003">Cell membrane</keyword>
<evidence type="ECO:0000256" key="6">
    <source>
        <dbReference type="ARBA" id="ARBA00022927"/>
    </source>
</evidence>
<keyword evidence="8 10" id="KW-0472">Membrane</keyword>
<name>A0ABV0BGL3_9SPHN</name>
<keyword evidence="7 10" id="KW-1133">Transmembrane helix</keyword>
<organism evidence="12 13">
    <name type="scientific">Sphingomonas rustica</name>
    <dbReference type="NCBI Taxonomy" id="3103142"/>
    <lineage>
        <taxon>Bacteria</taxon>
        <taxon>Pseudomonadati</taxon>
        <taxon>Pseudomonadota</taxon>
        <taxon>Alphaproteobacteria</taxon>
        <taxon>Sphingomonadales</taxon>
        <taxon>Sphingomonadaceae</taxon>
        <taxon>Sphingomonas</taxon>
    </lineage>
</organism>
<evidence type="ECO:0000256" key="2">
    <source>
        <dbReference type="ARBA" id="ARBA00022448"/>
    </source>
</evidence>
<comment type="caution">
    <text evidence="12">The sequence shown here is derived from an EMBL/GenBank/DDBJ whole genome shotgun (WGS) entry which is preliminary data.</text>
</comment>
<evidence type="ECO:0000313" key="13">
    <source>
        <dbReference type="Proteomes" id="UP001427805"/>
    </source>
</evidence>
<evidence type="ECO:0000256" key="3">
    <source>
        <dbReference type="ARBA" id="ARBA00022475"/>
    </source>
</evidence>
<evidence type="ECO:0000256" key="10">
    <source>
        <dbReference type="SAM" id="Phobius"/>
    </source>
</evidence>
<keyword evidence="13" id="KW-1185">Reference proteome</keyword>
<evidence type="ECO:0000256" key="7">
    <source>
        <dbReference type="ARBA" id="ARBA00022989"/>
    </source>
</evidence>
<keyword evidence="5 10" id="KW-0812">Transmembrane</keyword>
<proteinExistence type="predicted"/>
<keyword evidence="4" id="KW-0997">Cell inner membrane</keyword>
<dbReference type="EMBL" id="JBDIZK010000017">
    <property type="protein sequence ID" value="MEN3749801.1"/>
    <property type="molecule type" value="Genomic_DNA"/>
</dbReference>
<protein>
    <submittedName>
        <fullName evidence="12">Type II secretion system protein N</fullName>
    </submittedName>
</protein>
<evidence type="ECO:0000256" key="5">
    <source>
        <dbReference type="ARBA" id="ARBA00022692"/>
    </source>
</evidence>
<accession>A0ABV0BGL3</accession>
<feature type="transmembrane region" description="Helical" evidence="10">
    <location>
        <begin position="14"/>
        <end position="38"/>
    </location>
</feature>
<reference evidence="12 13" key="1">
    <citation type="submission" date="2024-05" db="EMBL/GenBank/DDBJ databases">
        <title>Sphingomonas sp. HF-S3 16S ribosomal RNA gene Genome sequencing and assembly.</title>
        <authorList>
            <person name="Lee H."/>
        </authorList>
    </citation>
    <scope>NUCLEOTIDE SEQUENCE [LARGE SCALE GENOMIC DNA]</scope>
    <source>
        <strain evidence="12 13">HF-S3</strain>
    </source>
</reference>
<feature type="domain" description="Type II secretion system protein GspC N-terminal" evidence="11">
    <location>
        <begin position="23"/>
        <end position="145"/>
    </location>
</feature>
<keyword evidence="2" id="KW-0813">Transport</keyword>
<comment type="subcellular location">
    <subcellularLocation>
        <location evidence="1">Cell inner membrane</location>
    </subcellularLocation>
</comment>
<dbReference type="InterPro" id="IPR036034">
    <property type="entry name" value="PDZ_sf"/>
</dbReference>
<feature type="region of interest" description="Disordered" evidence="9">
    <location>
        <begin position="145"/>
        <end position="198"/>
    </location>
</feature>
<keyword evidence="6" id="KW-0653">Protein transport</keyword>
<dbReference type="Proteomes" id="UP001427805">
    <property type="component" value="Unassembled WGS sequence"/>
</dbReference>